<evidence type="ECO:0000259" key="3">
    <source>
        <dbReference type="Pfam" id="PF02576"/>
    </source>
</evidence>
<protein>
    <recommendedName>
        <fullName evidence="3">Ribosome maturation factor RimP N-terminal domain-containing protein</fullName>
    </recommendedName>
</protein>
<accession>A0A382HXE5</accession>
<sequence>MNDTLISIVESHLSTGHVLLDVSEDKRGNYIRVVIDSERSVTLDDTTQLSQSLRDSNEIDARFPEGFRLEVTTPGLDQPLQYPFQYRKNIARQLRVTFMDGEIVRSLTGTVVDADDASVTLKDGIHDVSLSYDKIKSAKVKISFK</sequence>
<dbReference type="GO" id="GO:0006412">
    <property type="term" value="P:translation"/>
    <property type="evidence" value="ECO:0007669"/>
    <property type="project" value="TreeGrafter"/>
</dbReference>
<evidence type="ECO:0000256" key="1">
    <source>
        <dbReference type="ARBA" id="ARBA00022490"/>
    </source>
</evidence>
<dbReference type="PANTHER" id="PTHR33867:SF1">
    <property type="entry name" value="RIBOSOME MATURATION FACTOR RIMP"/>
    <property type="match status" value="1"/>
</dbReference>
<dbReference type="Gene3D" id="3.30.300.70">
    <property type="entry name" value="RimP-like superfamily, N-terminal"/>
    <property type="match status" value="1"/>
</dbReference>
<dbReference type="GO" id="GO:0000028">
    <property type="term" value="P:ribosomal small subunit assembly"/>
    <property type="evidence" value="ECO:0007669"/>
    <property type="project" value="TreeGrafter"/>
</dbReference>
<gene>
    <name evidence="4" type="ORF">METZ01_LOCUS244137</name>
</gene>
<reference evidence="4" key="1">
    <citation type="submission" date="2018-05" db="EMBL/GenBank/DDBJ databases">
        <authorList>
            <person name="Lanie J.A."/>
            <person name="Ng W.-L."/>
            <person name="Kazmierczak K.M."/>
            <person name="Andrzejewski T.M."/>
            <person name="Davidsen T.M."/>
            <person name="Wayne K.J."/>
            <person name="Tettelin H."/>
            <person name="Glass J.I."/>
            <person name="Rusch D."/>
            <person name="Podicherti R."/>
            <person name="Tsui H.-C.T."/>
            <person name="Winkler M.E."/>
        </authorList>
    </citation>
    <scope>NUCLEOTIDE SEQUENCE</scope>
</reference>
<proteinExistence type="inferred from homology"/>
<organism evidence="4">
    <name type="scientific">marine metagenome</name>
    <dbReference type="NCBI Taxonomy" id="408172"/>
    <lineage>
        <taxon>unclassified sequences</taxon>
        <taxon>metagenomes</taxon>
        <taxon>ecological metagenomes</taxon>
    </lineage>
</organism>
<dbReference type="AlphaFoldDB" id="A0A382HXE5"/>
<dbReference type="InterPro" id="IPR003728">
    <property type="entry name" value="Ribosome_maturation_RimP"/>
</dbReference>
<keyword evidence="1" id="KW-0963">Cytoplasm</keyword>
<keyword evidence="2" id="KW-0690">Ribosome biogenesis</keyword>
<dbReference type="EMBL" id="UINC01063544">
    <property type="protein sequence ID" value="SVB91283.1"/>
    <property type="molecule type" value="Genomic_DNA"/>
</dbReference>
<name>A0A382HXE5_9ZZZZ</name>
<dbReference type="SUPFAM" id="SSF75420">
    <property type="entry name" value="YhbC-like, N-terminal domain"/>
    <property type="match status" value="1"/>
</dbReference>
<dbReference type="HAMAP" id="MF_01077">
    <property type="entry name" value="RimP"/>
    <property type="match status" value="1"/>
</dbReference>
<dbReference type="GO" id="GO:0005829">
    <property type="term" value="C:cytosol"/>
    <property type="evidence" value="ECO:0007669"/>
    <property type="project" value="TreeGrafter"/>
</dbReference>
<dbReference type="Pfam" id="PF02576">
    <property type="entry name" value="RimP_N"/>
    <property type="match status" value="1"/>
</dbReference>
<evidence type="ECO:0000313" key="4">
    <source>
        <dbReference type="EMBL" id="SVB91283.1"/>
    </source>
</evidence>
<dbReference type="InterPro" id="IPR035956">
    <property type="entry name" value="RimP_N_sf"/>
</dbReference>
<dbReference type="PANTHER" id="PTHR33867">
    <property type="entry name" value="RIBOSOME MATURATION FACTOR RIMP"/>
    <property type="match status" value="1"/>
</dbReference>
<evidence type="ECO:0000256" key="2">
    <source>
        <dbReference type="ARBA" id="ARBA00022517"/>
    </source>
</evidence>
<dbReference type="InterPro" id="IPR028989">
    <property type="entry name" value="RimP_N"/>
</dbReference>
<feature type="domain" description="Ribosome maturation factor RimP N-terminal" evidence="3">
    <location>
        <begin position="19"/>
        <end position="77"/>
    </location>
</feature>